<accession>A0A8K0NRZ4</accession>
<feature type="region of interest" description="Disordered" evidence="1">
    <location>
        <begin position="211"/>
        <end position="230"/>
    </location>
</feature>
<evidence type="ECO:0000256" key="1">
    <source>
        <dbReference type="SAM" id="MobiDB-lite"/>
    </source>
</evidence>
<feature type="compositionally biased region" description="Polar residues" evidence="1">
    <location>
        <begin position="219"/>
        <end position="230"/>
    </location>
</feature>
<proteinExistence type="predicted"/>
<gene>
    <name evidence="2" type="ORF">FFLO_04758</name>
</gene>
<comment type="caution">
    <text evidence="2">The sequence shown here is derived from an EMBL/GenBank/DDBJ whole genome shotgun (WGS) entry which is preliminary data.</text>
</comment>
<dbReference type="EMBL" id="JABELV010000107">
    <property type="protein sequence ID" value="KAG7530851.1"/>
    <property type="molecule type" value="Genomic_DNA"/>
</dbReference>
<evidence type="ECO:0000313" key="3">
    <source>
        <dbReference type="Proteomes" id="UP000812966"/>
    </source>
</evidence>
<dbReference type="Proteomes" id="UP000812966">
    <property type="component" value="Unassembled WGS sequence"/>
</dbReference>
<feature type="region of interest" description="Disordered" evidence="1">
    <location>
        <begin position="522"/>
        <end position="546"/>
    </location>
</feature>
<dbReference type="AlphaFoldDB" id="A0A8K0NRZ4"/>
<protein>
    <submittedName>
        <fullName evidence="2">Uncharacterized protein</fullName>
    </submittedName>
</protein>
<organism evidence="2 3">
    <name type="scientific">Filobasidium floriforme</name>
    <dbReference type="NCBI Taxonomy" id="5210"/>
    <lineage>
        <taxon>Eukaryota</taxon>
        <taxon>Fungi</taxon>
        <taxon>Dikarya</taxon>
        <taxon>Basidiomycota</taxon>
        <taxon>Agaricomycotina</taxon>
        <taxon>Tremellomycetes</taxon>
        <taxon>Filobasidiales</taxon>
        <taxon>Filobasidiaceae</taxon>
        <taxon>Filobasidium</taxon>
    </lineage>
</organism>
<sequence>MQQDQRTLSLDSSSRSLTDQTHVDLEELTLLKLLDQLSEHGSNKYTGDEGLREPTDTEGKALDAACERHTESLYDLACDPGSITYTACENSKREVLSLLEGRAFADRQLLIGNTMVPDIFYAYIKGEKPAVPISESVMNDAKTHLTEIQRMVDRAFEEVGDENSTTQLRLPDEWMERLTNARIMAGQHQEMDGRQLLVFFKMLEAHILHKESQEEGSKDGTSCEGSSLNGSGLNPPNKRLIWPCTFSAPMRFCCLARDVQLRSHKGSQTCWGTMGFDTSLLKRMSMTRLFHLSTSRPQRLDVCSVFVGKSLQQPDDGTAYNEQAPHTMKSSDGTMEGSHNRSTWYDGSYSHARSEMRDYESSYNEAAERFYRAPDQRSLDVLNVYAKSFIGTLSDLSVQERTQADEAMVTEAQEGLKLWPVYLAFVRNTRPMETVSDAVMLERKEALAKMHKELEYAKDHQYPSYIQSKESWKMRLVTAVSAAKTSLDDWTYHTLGRFFMLHREYSLNNLVQLDRLMRAAQQGRNKNRRLPRAGRGQGVEKPQKRR</sequence>
<feature type="region of interest" description="Disordered" evidence="1">
    <location>
        <begin position="314"/>
        <end position="339"/>
    </location>
</feature>
<name>A0A8K0NRZ4_9TREE</name>
<evidence type="ECO:0000313" key="2">
    <source>
        <dbReference type="EMBL" id="KAG7530851.1"/>
    </source>
</evidence>
<keyword evidence="3" id="KW-1185">Reference proteome</keyword>
<reference evidence="2" key="1">
    <citation type="submission" date="2020-04" db="EMBL/GenBank/DDBJ databases">
        <title>Analysis of mating type loci in Filobasidium floriforme.</title>
        <authorList>
            <person name="Nowrousian M."/>
        </authorList>
    </citation>
    <scope>NUCLEOTIDE SEQUENCE</scope>
    <source>
        <strain evidence="2">CBS 6242</strain>
    </source>
</reference>